<dbReference type="CDD" id="cd14256">
    <property type="entry name" value="Dockerin_I"/>
    <property type="match status" value="1"/>
</dbReference>
<dbReference type="InterPro" id="IPR002105">
    <property type="entry name" value="Dockerin_1_rpt"/>
</dbReference>
<accession>A0A9D1LJJ4</accession>
<dbReference type="Gene3D" id="1.10.1330.10">
    <property type="entry name" value="Dockerin domain"/>
    <property type="match status" value="1"/>
</dbReference>
<dbReference type="AlphaFoldDB" id="A0A9D1LJJ4"/>
<feature type="chain" id="PRO_5039127119" description="Dockerin domain-containing protein" evidence="1">
    <location>
        <begin position="29"/>
        <end position="377"/>
    </location>
</feature>
<dbReference type="Proteomes" id="UP000824082">
    <property type="component" value="Unassembled WGS sequence"/>
</dbReference>
<reference evidence="2" key="2">
    <citation type="journal article" date="2021" name="PeerJ">
        <title>Extensive microbial diversity within the chicken gut microbiome revealed by metagenomics and culture.</title>
        <authorList>
            <person name="Gilroy R."/>
            <person name="Ravi A."/>
            <person name="Getino M."/>
            <person name="Pursley I."/>
            <person name="Horton D.L."/>
            <person name="Alikhan N.F."/>
            <person name="Baker D."/>
            <person name="Gharbi K."/>
            <person name="Hall N."/>
            <person name="Watson M."/>
            <person name="Adriaenssens E.M."/>
            <person name="Foster-Nyarko E."/>
            <person name="Jarju S."/>
            <person name="Secka A."/>
            <person name="Antonio M."/>
            <person name="Oren A."/>
            <person name="Chaudhuri R.R."/>
            <person name="La Ragione R."/>
            <person name="Hildebrand F."/>
            <person name="Pallen M.J."/>
        </authorList>
    </citation>
    <scope>NUCLEOTIDE SEQUENCE</scope>
    <source>
        <strain evidence="2">4509</strain>
    </source>
</reference>
<name>A0A9D1LJJ4_9FIRM</name>
<dbReference type="EMBL" id="DVMX01000102">
    <property type="protein sequence ID" value="HIU41950.1"/>
    <property type="molecule type" value="Genomic_DNA"/>
</dbReference>
<comment type="caution">
    <text evidence="2">The sequence shown here is derived from an EMBL/GenBank/DDBJ whole genome shotgun (WGS) entry which is preliminary data.</text>
</comment>
<protein>
    <recommendedName>
        <fullName evidence="4">Dockerin domain-containing protein</fullName>
    </recommendedName>
</protein>
<evidence type="ECO:0000256" key="1">
    <source>
        <dbReference type="SAM" id="SignalP"/>
    </source>
</evidence>
<evidence type="ECO:0008006" key="4">
    <source>
        <dbReference type="Google" id="ProtNLM"/>
    </source>
</evidence>
<dbReference type="Gene3D" id="3.90.1720.10">
    <property type="entry name" value="endopeptidase domain like (from Nostoc punctiforme)"/>
    <property type="match status" value="1"/>
</dbReference>
<proteinExistence type="predicted"/>
<dbReference type="PROSITE" id="PS00018">
    <property type="entry name" value="EF_HAND_1"/>
    <property type="match status" value="1"/>
</dbReference>
<organism evidence="2 3">
    <name type="scientific">Candidatus Egerieicola faecale</name>
    <dbReference type="NCBI Taxonomy" id="2840774"/>
    <lineage>
        <taxon>Bacteria</taxon>
        <taxon>Bacillati</taxon>
        <taxon>Bacillota</taxon>
        <taxon>Clostridia</taxon>
        <taxon>Eubacteriales</taxon>
        <taxon>Oscillospiraceae</taxon>
        <taxon>Oscillospiraceae incertae sedis</taxon>
        <taxon>Candidatus Egerieicola</taxon>
    </lineage>
</organism>
<dbReference type="PROSITE" id="PS51257">
    <property type="entry name" value="PROKAR_LIPOPROTEIN"/>
    <property type="match status" value="1"/>
</dbReference>
<dbReference type="GO" id="GO:0004553">
    <property type="term" value="F:hydrolase activity, hydrolyzing O-glycosyl compounds"/>
    <property type="evidence" value="ECO:0007669"/>
    <property type="project" value="InterPro"/>
</dbReference>
<sequence length="377" mass="41662">MKKIVKRGAAFLCGLALLLSCAAVTASAQTTTEAALEQLMEEYNGTYWTTDGSPSDSSGSTSQNYYGIQCKGFANYIFYRLFGVTFIGRYDGEYYYLPDPSGAVELAREWDFASDDTQLMQQIFADARPGDFIQGRSRTRSSGHTMIYVSQDEAGITVFDCNWDNRCGVQVRTMSWEKLASYFRGLSLYTAENYPQDQVDTQSPVILLAQAEAQQEGYTVTCTITDDVGVTQVYFPSWHSSQNAGESAVWYPVASDGEEYTLFIPYQTDEAGQSLYGIYYTHIYAYDAAGNVTVVGVLVERPQSEAGSEYPDDSGSNPQPFDINRDGVLDVLDAMTLAQYIVNEDAVSQPDWDFDGDGLVDVTDVMALCRVISDSTV</sequence>
<dbReference type="Gene3D" id="2.60.40.3760">
    <property type="match status" value="1"/>
</dbReference>
<dbReference type="InterPro" id="IPR018247">
    <property type="entry name" value="EF_Hand_1_Ca_BS"/>
</dbReference>
<feature type="signal peptide" evidence="1">
    <location>
        <begin position="1"/>
        <end position="28"/>
    </location>
</feature>
<dbReference type="InterPro" id="IPR036439">
    <property type="entry name" value="Dockerin_dom_sf"/>
</dbReference>
<keyword evidence="1" id="KW-0732">Signal</keyword>
<evidence type="ECO:0000313" key="3">
    <source>
        <dbReference type="Proteomes" id="UP000824082"/>
    </source>
</evidence>
<dbReference type="GO" id="GO:0000272">
    <property type="term" value="P:polysaccharide catabolic process"/>
    <property type="evidence" value="ECO:0007669"/>
    <property type="project" value="InterPro"/>
</dbReference>
<dbReference type="SUPFAM" id="SSF63446">
    <property type="entry name" value="Type I dockerin domain"/>
    <property type="match status" value="1"/>
</dbReference>
<gene>
    <name evidence="2" type="ORF">IAD19_05295</name>
</gene>
<dbReference type="Pfam" id="PF00404">
    <property type="entry name" value="Dockerin_1"/>
    <property type="match status" value="1"/>
</dbReference>
<evidence type="ECO:0000313" key="2">
    <source>
        <dbReference type="EMBL" id="HIU41950.1"/>
    </source>
</evidence>
<reference evidence="2" key="1">
    <citation type="submission" date="2020-10" db="EMBL/GenBank/DDBJ databases">
        <authorList>
            <person name="Gilroy R."/>
        </authorList>
    </citation>
    <scope>NUCLEOTIDE SEQUENCE</scope>
    <source>
        <strain evidence="2">4509</strain>
    </source>
</reference>